<gene>
    <name evidence="1" type="ORF">JD77_05085</name>
</gene>
<evidence type="ECO:0000313" key="2">
    <source>
        <dbReference type="Proteomes" id="UP000319825"/>
    </source>
</evidence>
<keyword evidence="2" id="KW-1185">Reference proteome</keyword>
<dbReference type="AlphaFoldDB" id="A0A562IGX8"/>
<evidence type="ECO:0000313" key="1">
    <source>
        <dbReference type="EMBL" id="TWH70066.1"/>
    </source>
</evidence>
<name>A0A562IGX8_MICOL</name>
<accession>A0A562IGX8</accession>
<comment type="caution">
    <text evidence="1">The sequence shown here is derived from an EMBL/GenBank/DDBJ whole genome shotgun (WGS) entry which is preliminary data.</text>
</comment>
<dbReference type="EMBL" id="VLKE01000001">
    <property type="protein sequence ID" value="TWH70066.1"/>
    <property type="molecule type" value="Genomic_DNA"/>
</dbReference>
<protein>
    <submittedName>
        <fullName evidence="1">AMP-binding enzyme</fullName>
    </submittedName>
</protein>
<organism evidence="1 2">
    <name type="scientific">Micromonospora olivasterospora</name>
    <dbReference type="NCBI Taxonomy" id="1880"/>
    <lineage>
        <taxon>Bacteria</taxon>
        <taxon>Bacillati</taxon>
        <taxon>Actinomycetota</taxon>
        <taxon>Actinomycetes</taxon>
        <taxon>Micromonosporales</taxon>
        <taxon>Micromonosporaceae</taxon>
        <taxon>Micromonospora</taxon>
    </lineage>
</organism>
<proteinExistence type="predicted"/>
<dbReference type="SUPFAM" id="SSF56801">
    <property type="entry name" value="Acetyl-CoA synthetase-like"/>
    <property type="match status" value="1"/>
</dbReference>
<dbReference type="Gene3D" id="3.40.50.980">
    <property type="match status" value="1"/>
</dbReference>
<dbReference type="Proteomes" id="UP000319825">
    <property type="component" value="Unassembled WGS sequence"/>
</dbReference>
<reference evidence="1 2" key="1">
    <citation type="submission" date="2019-07" db="EMBL/GenBank/DDBJ databases">
        <title>R&amp;d 2014.</title>
        <authorList>
            <person name="Klenk H.-P."/>
        </authorList>
    </citation>
    <scope>NUCLEOTIDE SEQUENCE [LARGE SCALE GENOMIC DNA]</scope>
    <source>
        <strain evidence="1 2">DSM 43868</strain>
    </source>
</reference>
<sequence length="62" mass="6722">MTDGSDRPTTYVHRALELFADFGDREALVGGGRRLTYVDVAAEVRALASALARGGVRPARCW</sequence>